<reference evidence="1 2" key="2">
    <citation type="submission" date="2020-07" db="EMBL/GenBank/DDBJ databases">
        <title>Genome assembly of wild tea tree DASZ reveals pedigree and selection history of tea varieties.</title>
        <authorList>
            <person name="Zhang W."/>
        </authorList>
    </citation>
    <scope>NUCLEOTIDE SEQUENCE [LARGE SCALE GENOMIC DNA]</scope>
    <source>
        <strain evidence="2">cv. G240</strain>
        <tissue evidence="1">Leaf</tissue>
    </source>
</reference>
<name>A0A7J7GZP7_CAMSI</name>
<protein>
    <submittedName>
        <fullName evidence="1">Uncharacterized protein</fullName>
    </submittedName>
</protein>
<comment type="caution">
    <text evidence="1">The sequence shown here is derived from an EMBL/GenBank/DDBJ whole genome shotgun (WGS) entry which is preliminary data.</text>
</comment>
<reference evidence="2" key="1">
    <citation type="journal article" date="2020" name="Nat. Commun.">
        <title>Genome assembly of wild tea tree DASZ reveals pedigree and selection history of tea varieties.</title>
        <authorList>
            <person name="Zhang W."/>
            <person name="Zhang Y."/>
            <person name="Qiu H."/>
            <person name="Guo Y."/>
            <person name="Wan H."/>
            <person name="Zhang X."/>
            <person name="Scossa F."/>
            <person name="Alseekh S."/>
            <person name="Zhang Q."/>
            <person name="Wang P."/>
            <person name="Xu L."/>
            <person name="Schmidt M.H."/>
            <person name="Jia X."/>
            <person name="Li D."/>
            <person name="Zhu A."/>
            <person name="Guo F."/>
            <person name="Chen W."/>
            <person name="Ni D."/>
            <person name="Usadel B."/>
            <person name="Fernie A.R."/>
            <person name="Wen W."/>
        </authorList>
    </citation>
    <scope>NUCLEOTIDE SEQUENCE [LARGE SCALE GENOMIC DNA]</scope>
    <source>
        <strain evidence="2">cv. G240</strain>
    </source>
</reference>
<accession>A0A7J7GZP7</accession>
<dbReference type="EMBL" id="JACBKZ010000007">
    <property type="protein sequence ID" value="KAF5946233.1"/>
    <property type="molecule type" value="Genomic_DNA"/>
</dbReference>
<dbReference type="AlphaFoldDB" id="A0A7J7GZP7"/>
<organism evidence="1 2">
    <name type="scientific">Camellia sinensis</name>
    <name type="common">Tea plant</name>
    <name type="synonym">Thea sinensis</name>
    <dbReference type="NCBI Taxonomy" id="4442"/>
    <lineage>
        <taxon>Eukaryota</taxon>
        <taxon>Viridiplantae</taxon>
        <taxon>Streptophyta</taxon>
        <taxon>Embryophyta</taxon>
        <taxon>Tracheophyta</taxon>
        <taxon>Spermatophyta</taxon>
        <taxon>Magnoliopsida</taxon>
        <taxon>eudicotyledons</taxon>
        <taxon>Gunneridae</taxon>
        <taxon>Pentapetalae</taxon>
        <taxon>asterids</taxon>
        <taxon>Ericales</taxon>
        <taxon>Theaceae</taxon>
        <taxon>Camellia</taxon>
    </lineage>
</organism>
<evidence type="ECO:0000313" key="2">
    <source>
        <dbReference type="Proteomes" id="UP000593564"/>
    </source>
</evidence>
<gene>
    <name evidence="1" type="ORF">HYC85_016461</name>
</gene>
<sequence length="90" mass="10381">MVNIRNVHVVVNDRNVRLLFIATNIIDIGFSTIKFVNLNITSTTFPTDILRYLGFVTPQRCRLPLSSYIVNVHKLVASFGRHNIYKVRHV</sequence>
<keyword evidence="2" id="KW-1185">Reference proteome</keyword>
<evidence type="ECO:0000313" key="1">
    <source>
        <dbReference type="EMBL" id="KAF5946233.1"/>
    </source>
</evidence>
<proteinExistence type="predicted"/>
<dbReference type="Proteomes" id="UP000593564">
    <property type="component" value="Unassembled WGS sequence"/>
</dbReference>